<evidence type="ECO:0000256" key="3">
    <source>
        <dbReference type="ARBA" id="ARBA00022723"/>
    </source>
</evidence>
<evidence type="ECO:0000256" key="6">
    <source>
        <dbReference type="ARBA" id="ARBA00023049"/>
    </source>
</evidence>
<dbReference type="PROSITE" id="PS50249">
    <property type="entry name" value="MPN"/>
    <property type="match status" value="1"/>
</dbReference>
<dbReference type="Proteomes" id="UP000217895">
    <property type="component" value="Plasmid Plasmid2 dna"/>
</dbReference>
<proteinExistence type="inferred from homology"/>
<dbReference type="EMBL" id="AP018205">
    <property type="protein sequence ID" value="BAY59626.1"/>
    <property type="molecule type" value="Genomic_DNA"/>
</dbReference>
<dbReference type="NCBIfam" id="NF000642">
    <property type="entry name" value="PRK00024.1"/>
    <property type="match status" value="1"/>
</dbReference>
<evidence type="ECO:0000256" key="1">
    <source>
        <dbReference type="ARBA" id="ARBA00010243"/>
    </source>
</evidence>
<dbReference type="PROSITE" id="PS01302">
    <property type="entry name" value="UPF0758"/>
    <property type="match status" value="1"/>
</dbReference>
<dbReference type="InterPro" id="IPR025657">
    <property type="entry name" value="RadC_JAB"/>
</dbReference>
<evidence type="ECO:0000259" key="9">
    <source>
        <dbReference type="PROSITE" id="PS50249"/>
    </source>
</evidence>
<reference evidence="10 11" key="1">
    <citation type="submission" date="2017-06" db="EMBL/GenBank/DDBJ databases">
        <title>Genome sequencing of cyanobaciteial culture collection at National Institute for Environmental Studies (NIES).</title>
        <authorList>
            <person name="Hirose Y."/>
            <person name="Shimura Y."/>
            <person name="Fujisawa T."/>
            <person name="Nakamura Y."/>
            <person name="Kawachi M."/>
        </authorList>
    </citation>
    <scope>NUCLEOTIDE SEQUENCE [LARGE SCALE GENOMIC DNA]</scope>
    <source>
        <strain evidence="10 11">NIES-2135</strain>
        <plasmid evidence="11">Plasmid Plasmid2 dna</plasmid>
    </source>
</reference>
<sequence>MREEIHHSLETDWADFSISPTLKSSYAAAKRSSDPTLTLRHYPQGETPRERLLTEGAGHLSNTELLAILLGSGNASQGESAVALAQKLLAHLQNHLDDATRSLREAKPEILMQVNGIGEAKAATILAAIELGRRLFLQSPPIGTVIDSPELAAQALSKNLMFQPQERFAVLLLNIKHQLLGQQLIAIGSGNQTCVHPPDVFREAIRQNAARLIIAHNHPSGNLTPSSEDIALTKQLLDAGQLLMLPVLDHLILGNGDFLSLRTTTTLWSEISS</sequence>
<evidence type="ECO:0000256" key="2">
    <source>
        <dbReference type="ARBA" id="ARBA00022670"/>
    </source>
</evidence>
<dbReference type="CDD" id="cd08071">
    <property type="entry name" value="MPN_DUF2466"/>
    <property type="match status" value="1"/>
</dbReference>
<gene>
    <name evidence="10" type="ORF">NIES2135_65030</name>
</gene>
<accession>A0A1Z4JSG5</accession>
<dbReference type="PANTHER" id="PTHR30471">
    <property type="entry name" value="DNA REPAIR PROTEIN RADC"/>
    <property type="match status" value="1"/>
</dbReference>
<protein>
    <submittedName>
        <fullName evidence="10">RadC protein</fullName>
    </submittedName>
</protein>
<evidence type="ECO:0000313" key="11">
    <source>
        <dbReference type="Proteomes" id="UP000217895"/>
    </source>
</evidence>
<dbReference type="Gene3D" id="3.40.140.10">
    <property type="entry name" value="Cytidine Deaminase, domain 2"/>
    <property type="match status" value="1"/>
</dbReference>
<keyword evidence="11" id="KW-1185">Reference proteome</keyword>
<dbReference type="PANTHER" id="PTHR30471:SF3">
    <property type="entry name" value="UPF0758 PROTEIN YEES-RELATED"/>
    <property type="match status" value="1"/>
</dbReference>
<keyword evidence="6" id="KW-0482">Metalloprotease</keyword>
<comment type="similarity">
    <text evidence="1 7">Belongs to the UPF0758 family.</text>
</comment>
<dbReference type="Pfam" id="PF20582">
    <property type="entry name" value="UPF0758_N"/>
    <property type="match status" value="1"/>
</dbReference>
<evidence type="ECO:0000313" key="10">
    <source>
        <dbReference type="EMBL" id="BAY59626.1"/>
    </source>
</evidence>
<dbReference type="GO" id="GO:0006508">
    <property type="term" value="P:proteolysis"/>
    <property type="evidence" value="ECO:0007669"/>
    <property type="project" value="UniProtKB-KW"/>
</dbReference>
<dbReference type="GO" id="GO:0008237">
    <property type="term" value="F:metallopeptidase activity"/>
    <property type="evidence" value="ECO:0007669"/>
    <property type="project" value="UniProtKB-KW"/>
</dbReference>
<dbReference type="InterPro" id="IPR020891">
    <property type="entry name" value="UPF0758_CS"/>
</dbReference>
<keyword evidence="4" id="KW-0378">Hydrolase</keyword>
<dbReference type="InterPro" id="IPR001405">
    <property type="entry name" value="UPF0758"/>
</dbReference>
<feature type="domain" description="MPN" evidence="9">
    <location>
        <begin position="145"/>
        <end position="267"/>
    </location>
</feature>
<organism evidence="10 11">
    <name type="scientific">Leptolyngbya boryana NIES-2135</name>
    <dbReference type="NCBI Taxonomy" id="1973484"/>
    <lineage>
        <taxon>Bacteria</taxon>
        <taxon>Bacillati</taxon>
        <taxon>Cyanobacteriota</taxon>
        <taxon>Cyanophyceae</taxon>
        <taxon>Leptolyngbyales</taxon>
        <taxon>Leptolyngbyaceae</taxon>
        <taxon>Leptolyngbya group</taxon>
        <taxon>Leptolyngbya</taxon>
    </lineage>
</organism>
<keyword evidence="5" id="KW-0862">Zinc</keyword>
<keyword evidence="3" id="KW-0479">Metal-binding</keyword>
<name>A0A1Z4JSG5_LEPBY</name>
<dbReference type="InterPro" id="IPR037518">
    <property type="entry name" value="MPN"/>
</dbReference>
<geneLocation type="plasmid" evidence="10">
    <name>plasmid2</name>
</geneLocation>
<dbReference type="GO" id="GO:0046872">
    <property type="term" value="F:metal ion binding"/>
    <property type="evidence" value="ECO:0007669"/>
    <property type="project" value="UniProtKB-KW"/>
</dbReference>
<dbReference type="InterPro" id="IPR046778">
    <property type="entry name" value="UPF0758_N"/>
</dbReference>
<keyword evidence="2" id="KW-0645">Protease</keyword>
<evidence type="ECO:0000256" key="8">
    <source>
        <dbReference type="SAM" id="MobiDB-lite"/>
    </source>
</evidence>
<dbReference type="Pfam" id="PF04002">
    <property type="entry name" value="RadC"/>
    <property type="match status" value="1"/>
</dbReference>
<keyword evidence="10" id="KW-0614">Plasmid</keyword>
<dbReference type="SUPFAM" id="SSF102712">
    <property type="entry name" value="JAB1/MPN domain"/>
    <property type="match status" value="1"/>
</dbReference>
<evidence type="ECO:0000256" key="7">
    <source>
        <dbReference type="RuleBase" id="RU003797"/>
    </source>
</evidence>
<evidence type="ECO:0000256" key="5">
    <source>
        <dbReference type="ARBA" id="ARBA00022833"/>
    </source>
</evidence>
<dbReference type="NCBIfam" id="TIGR00608">
    <property type="entry name" value="radc"/>
    <property type="match status" value="1"/>
</dbReference>
<feature type="region of interest" description="Disordered" evidence="8">
    <location>
        <begin position="27"/>
        <end position="46"/>
    </location>
</feature>
<evidence type="ECO:0000256" key="4">
    <source>
        <dbReference type="ARBA" id="ARBA00022801"/>
    </source>
</evidence>
<dbReference type="AlphaFoldDB" id="A0A1Z4JSG5"/>